<feature type="compositionally biased region" description="Low complexity" evidence="6">
    <location>
        <begin position="1"/>
        <end position="21"/>
    </location>
</feature>
<dbReference type="STRING" id="1161099.SAMN05444817_11533"/>
<feature type="region of interest" description="Disordered" evidence="6">
    <location>
        <begin position="1"/>
        <end position="26"/>
    </location>
</feature>
<dbReference type="EMBL" id="FTOF01000015">
    <property type="protein sequence ID" value="SIS57694.1"/>
    <property type="molecule type" value="Genomic_DNA"/>
</dbReference>
<name>A0A1N7K8B8_9CORY</name>
<comment type="subcellular location">
    <subcellularLocation>
        <location evidence="1">Cell membrane</location>
        <topology evidence="1">Multi-pass membrane protein</topology>
    </subcellularLocation>
</comment>
<reference evidence="10" key="1">
    <citation type="submission" date="2017-01" db="EMBL/GenBank/DDBJ databases">
        <authorList>
            <person name="Varghese N."/>
            <person name="Submissions S."/>
        </authorList>
    </citation>
    <scope>NUCLEOTIDE SEQUENCE [LARGE SCALE GENOMIC DNA]</scope>
    <source>
        <strain evidence="10">DSM 44531</strain>
    </source>
</reference>
<accession>A0A1N7K8B8</accession>
<organism evidence="9 10">
    <name type="scientific">Corynebacterium appendicis CIP 107643</name>
    <dbReference type="NCBI Taxonomy" id="1161099"/>
    <lineage>
        <taxon>Bacteria</taxon>
        <taxon>Bacillati</taxon>
        <taxon>Actinomycetota</taxon>
        <taxon>Actinomycetes</taxon>
        <taxon>Mycobacteriales</taxon>
        <taxon>Corynebacteriaceae</taxon>
        <taxon>Corynebacterium</taxon>
    </lineage>
</organism>
<dbReference type="Pfam" id="PF12823">
    <property type="entry name" value="DUF3817"/>
    <property type="match status" value="1"/>
</dbReference>
<evidence type="ECO:0000256" key="5">
    <source>
        <dbReference type="ARBA" id="ARBA00023136"/>
    </source>
</evidence>
<dbReference type="OrthoDB" id="9342687at2"/>
<keyword evidence="3 7" id="KW-0812">Transmembrane</keyword>
<evidence type="ECO:0000256" key="7">
    <source>
        <dbReference type="SAM" id="Phobius"/>
    </source>
</evidence>
<gene>
    <name evidence="9" type="ORF">SAMN05444817_11533</name>
</gene>
<proteinExistence type="predicted"/>
<keyword evidence="4 7" id="KW-1133">Transmembrane helix</keyword>
<evidence type="ECO:0000256" key="2">
    <source>
        <dbReference type="ARBA" id="ARBA00022475"/>
    </source>
</evidence>
<feature type="transmembrane region" description="Helical" evidence="7">
    <location>
        <begin position="37"/>
        <end position="57"/>
    </location>
</feature>
<dbReference type="GO" id="GO:0005886">
    <property type="term" value="C:plasma membrane"/>
    <property type="evidence" value="ECO:0007669"/>
    <property type="project" value="UniProtKB-SubCell"/>
</dbReference>
<evidence type="ECO:0000313" key="10">
    <source>
        <dbReference type="Proteomes" id="UP000186292"/>
    </source>
</evidence>
<dbReference type="RefSeq" id="WP_076599900.1">
    <property type="nucleotide sequence ID" value="NZ_CP046976.1"/>
</dbReference>
<sequence length="131" mass="14810">MTDNPTDTSAPTSAPGASSTPRVHPERQRRVRTALRLFSVAAWITGVMLLLLCARMIMEYGFDMDVSLLSWVAILHGWMYALFLLATLNLGMKARWSTSQWIVTAIAGVVPFLSFFVEAWRRKEVTEEFDL</sequence>
<dbReference type="PANTHER" id="PTHR40077">
    <property type="entry name" value="MEMBRANE PROTEIN-RELATED"/>
    <property type="match status" value="1"/>
</dbReference>
<keyword evidence="10" id="KW-1185">Reference proteome</keyword>
<evidence type="ECO:0000256" key="4">
    <source>
        <dbReference type="ARBA" id="ARBA00022989"/>
    </source>
</evidence>
<evidence type="ECO:0000313" key="9">
    <source>
        <dbReference type="EMBL" id="SIS57694.1"/>
    </source>
</evidence>
<dbReference type="PANTHER" id="PTHR40077:SF2">
    <property type="entry name" value="MEMBRANE PROTEIN"/>
    <property type="match status" value="1"/>
</dbReference>
<feature type="transmembrane region" description="Helical" evidence="7">
    <location>
        <begin position="101"/>
        <end position="120"/>
    </location>
</feature>
<dbReference type="NCBIfam" id="TIGR03954">
    <property type="entry name" value="integ_memb_HG"/>
    <property type="match status" value="1"/>
</dbReference>
<evidence type="ECO:0000259" key="8">
    <source>
        <dbReference type="Pfam" id="PF12823"/>
    </source>
</evidence>
<dbReference type="InterPro" id="IPR023845">
    <property type="entry name" value="DUF3817_TM"/>
</dbReference>
<keyword evidence="5 7" id="KW-0472">Membrane</keyword>
<evidence type="ECO:0000256" key="3">
    <source>
        <dbReference type="ARBA" id="ARBA00022692"/>
    </source>
</evidence>
<evidence type="ECO:0000256" key="1">
    <source>
        <dbReference type="ARBA" id="ARBA00004651"/>
    </source>
</evidence>
<feature type="domain" description="DUF3817" evidence="8">
    <location>
        <begin position="35"/>
        <end position="122"/>
    </location>
</feature>
<protein>
    <submittedName>
        <fullName evidence="9">Integral membrane protein</fullName>
    </submittedName>
</protein>
<evidence type="ECO:0000256" key="6">
    <source>
        <dbReference type="SAM" id="MobiDB-lite"/>
    </source>
</evidence>
<keyword evidence="2" id="KW-1003">Cell membrane</keyword>
<feature type="transmembrane region" description="Helical" evidence="7">
    <location>
        <begin position="69"/>
        <end position="89"/>
    </location>
</feature>
<dbReference type="AlphaFoldDB" id="A0A1N7K8B8"/>
<dbReference type="Proteomes" id="UP000186292">
    <property type="component" value="Unassembled WGS sequence"/>
</dbReference>